<evidence type="ECO:0000256" key="2">
    <source>
        <dbReference type="SAM" id="Phobius"/>
    </source>
</evidence>
<reference evidence="4 5" key="1">
    <citation type="submission" date="2024-02" db="EMBL/GenBank/DDBJ databases">
        <authorList>
            <person name="Daric V."/>
            <person name="Darras S."/>
        </authorList>
    </citation>
    <scope>NUCLEOTIDE SEQUENCE [LARGE SCALE GENOMIC DNA]</scope>
</reference>
<dbReference type="PANTHER" id="PTHR44240:SF10">
    <property type="entry name" value="J DOMAIN-CONTAINING PROTEIN"/>
    <property type="match status" value="1"/>
</dbReference>
<dbReference type="PROSITE" id="PS00636">
    <property type="entry name" value="DNAJ_1"/>
    <property type="match status" value="1"/>
</dbReference>
<feature type="region of interest" description="Disordered" evidence="1">
    <location>
        <begin position="117"/>
        <end position="139"/>
    </location>
</feature>
<gene>
    <name evidence="4" type="ORF">CVLEPA_LOCUS15423</name>
</gene>
<dbReference type="PRINTS" id="PR00625">
    <property type="entry name" value="JDOMAIN"/>
</dbReference>
<evidence type="ECO:0000259" key="3">
    <source>
        <dbReference type="PROSITE" id="PS50076"/>
    </source>
</evidence>
<dbReference type="PROSITE" id="PS50076">
    <property type="entry name" value="DNAJ_2"/>
    <property type="match status" value="1"/>
</dbReference>
<feature type="transmembrane region" description="Helical" evidence="2">
    <location>
        <begin position="151"/>
        <end position="169"/>
    </location>
</feature>
<proteinExistence type="predicted"/>
<accession>A0ABP0FXW7</accession>
<keyword evidence="5" id="KW-1185">Reference proteome</keyword>
<dbReference type="CDD" id="cd06257">
    <property type="entry name" value="DnaJ"/>
    <property type="match status" value="1"/>
</dbReference>
<name>A0ABP0FXW7_CLALP</name>
<sequence length="182" mass="20882">MTSMLSSRLIHGIPLLTRISSFAHIFRRWNHYKTLGVLPSATYVEIKAAYIELSKVHHPDVQAQPGQTNNTNADDFIKVKEAFEVLSNPRTRKEYDLKNYGRSSELNRFSTGEYELYQQKPASSRSKPQQDKEEMEEKVSLFSVSPRVRRLLHYLYGVIVASGVLIYFLGSRLKSKAKKDNG</sequence>
<keyword evidence="2" id="KW-0472">Membrane</keyword>
<dbReference type="EMBL" id="CAWYQH010000097">
    <property type="protein sequence ID" value="CAK8684437.1"/>
    <property type="molecule type" value="Genomic_DNA"/>
</dbReference>
<comment type="caution">
    <text evidence="4">The sequence shown here is derived from an EMBL/GenBank/DDBJ whole genome shotgun (WGS) entry which is preliminary data.</text>
</comment>
<keyword evidence="2" id="KW-0812">Transmembrane</keyword>
<evidence type="ECO:0000313" key="4">
    <source>
        <dbReference type="EMBL" id="CAK8684437.1"/>
    </source>
</evidence>
<dbReference type="Proteomes" id="UP001642483">
    <property type="component" value="Unassembled WGS sequence"/>
</dbReference>
<dbReference type="SMART" id="SM00271">
    <property type="entry name" value="DnaJ"/>
    <property type="match status" value="1"/>
</dbReference>
<dbReference type="Gene3D" id="1.10.287.110">
    <property type="entry name" value="DnaJ domain"/>
    <property type="match status" value="1"/>
</dbReference>
<evidence type="ECO:0000313" key="5">
    <source>
        <dbReference type="Proteomes" id="UP001642483"/>
    </source>
</evidence>
<dbReference type="Pfam" id="PF00226">
    <property type="entry name" value="DnaJ"/>
    <property type="match status" value="1"/>
</dbReference>
<dbReference type="SUPFAM" id="SSF46565">
    <property type="entry name" value="Chaperone J-domain"/>
    <property type="match status" value="1"/>
</dbReference>
<keyword evidence="2" id="KW-1133">Transmembrane helix</keyword>
<protein>
    <recommendedName>
        <fullName evidence="3">J domain-containing protein</fullName>
    </recommendedName>
</protein>
<dbReference type="InterPro" id="IPR018253">
    <property type="entry name" value="DnaJ_domain_CS"/>
</dbReference>
<dbReference type="InterPro" id="IPR052276">
    <property type="entry name" value="Diphthamide-biosynth_chaperone"/>
</dbReference>
<organism evidence="4 5">
    <name type="scientific">Clavelina lepadiformis</name>
    <name type="common">Light-bulb sea squirt</name>
    <name type="synonym">Ascidia lepadiformis</name>
    <dbReference type="NCBI Taxonomy" id="159417"/>
    <lineage>
        <taxon>Eukaryota</taxon>
        <taxon>Metazoa</taxon>
        <taxon>Chordata</taxon>
        <taxon>Tunicata</taxon>
        <taxon>Ascidiacea</taxon>
        <taxon>Aplousobranchia</taxon>
        <taxon>Clavelinidae</taxon>
        <taxon>Clavelina</taxon>
    </lineage>
</organism>
<dbReference type="InterPro" id="IPR036869">
    <property type="entry name" value="J_dom_sf"/>
</dbReference>
<evidence type="ECO:0000256" key="1">
    <source>
        <dbReference type="SAM" id="MobiDB-lite"/>
    </source>
</evidence>
<feature type="domain" description="J" evidence="3">
    <location>
        <begin position="30"/>
        <end position="99"/>
    </location>
</feature>
<dbReference type="PANTHER" id="PTHR44240">
    <property type="entry name" value="DNAJ DOMAIN (PROKARYOTIC HEAT SHOCK PROTEIN)-RELATED"/>
    <property type="match status" value="1"/>
</dbReference>
<dbReference type="InterPro" id="IPR001623">
    <property type="entry name" value="DnaJ_domain"/>
</dbReference>
<feature type="compositionally biased region" description="Basic and acidic residues" evidence="1">
    <location>
        <begin position="128"/>
        <end position="139"/>
    </location>
</feature>